<evidence type="ECO:0000313" key="4">
    <source>
        <dbReference type="Proteomes" id="UP000244060"/>
    </source>
</evidence>
<dbReference type="GO" id="GO:0043164">
    <property type="term" value="P:Gram-negative-bacterium-type cell wall biogenesis"/>
    <property type="evidence" value="ECO:0007669"/>
    <property type="project" value="TreeGrafter"/>
</dbReference>
<dbReference type="PANTHER" id="PTHR30336">
    <property type="entry name" value="INNER MEMBRANE PROTEIN, PROBABLE PERMEASE"/>
    <property type="match status" value="1"/>
</dbReference>
<dbReference type="OrthoDB" id="9809813at2"/>
<feature type="transmembrane region" description="Helical" evidence="1">
    <location>
        <begin position="47"/>
        <end position="72"/>
    </location>
</feature>
<dbReference type="CDD" id="cd06259">
    <property type="entry name" value="YdcF-like"/>
    <property type="match status" value="1"/>
</dbReference>
<keyword evidence="1" id="KW-1133">Transmembrane helix</keyword>
<accession>A0A2T5JT30</accession>
<dbReference type="GO" id="GO:0005886">
    <property type="term" value="C:plasma membrane"/>
    <property type="evidence" value="ECO:0007669"/>
    <property type="project" value="TreeGrafter"/>
</dbReference>
<evidence type="ECO:0000256" key="1">
    <source>
        <dbReference type="SAM" id="Phobius"/>
    </source>
</evidence>
<dbReference type="RefSeq" id="WP_108222408.1">
    <property type="nucleotide sequence ID" value="NZ_QAOT01000024.1"/>
</dbReference>
<feature type="domain" description="DUF218" evidence="2">
    <location>
        <begin position="89"/>
        <end position="254"/>
    </location>
</feature>
<dbReference type="InterPro" id="IPR051599">
    <property type="entry name" value="Cell_Envelope_Assoc"/>
</dbReference>
<feature type="transmembrane region" description="Helical" evidence="1">
    <location>
        <begin position="21"/>
        <end position="41"/>
    </location>
</feature>
<dbReference type="AlphaFoldDB" id="A0A2T5JT30"/>
<evidence type="ECO:0000313" key="3">
    <source>
        <dbReference type="EMBL" id="PTR12537.1"/>
    </source>
</evidence>
<dbReference type="Pfam" id="PF02698">
    <property type="entry name" value="DUF218"/>
    <property type="match status" value="1"/>
</dbReference>
<keyword evidence="4" id="KW-1185">Reference proteome</keyword>
<dbReference type="InterPro" id="IPR014729">
    <property type="entry name" value="Rossmann-like_a/b/a_fold"/>
</dbReference>
<dbReference type="InterPro" id="IPR003848">
    <property type="entry name" value="DUF218"/>
</dbReference>
<protein>
    <submittedName>
        <fullName evidence="3">Uncharacterized SAM-binding protein YcdF (DUF218 family)</fullName>
    </submittedName>
</protein>
<evidence type="ECO:0000259" key="2">
    <source>
        <dbReference type="Pfam" id="PF02698"/>
    </source>
</evidence>
<reference evidence="3 4" key="1">
    <citation type="submission" date="2018-04" db="EMBL/GenBank/DDBJ databases">
        <title>Genomic Encyclopedia of Type Strains, Phase III (KMG-III): the genomes of soil and plant-associated and newly described type strains.</title>
        <authorList>
            <person name="Whitman W."/>
        </authorList>
    </citation>
    <scope>NUCLEOTIDE SEQUENCE [LARGE SCALE GENOMIC DNA]</scope>
    <source>
        <strain evidence="3 4">KA25</strain>
    </source>
</reference>
<name>A0A2T5JT30_9RHOB</name>
<dbReference type="Gene3D" id="3.40.50.620">
    <property type="entry name" value="HUPs"/>
    <property type="match status" value="1"/>
</dbReference>
<organism evidence="3 4">
    <name type="scientific">Cereibacter azotoformans</name>
    <dbReference type="NCBI Taxonomy" id="43057"/>
    <lineage>
        <taxon>Bacteria</taxon>
        <taxon>Pseudomonadati</taxon>
        <taxon>Pseudomonadota</taxon>
        <taxon>Alphaproteobacteria</taxon>
        <taxon>Rhodobacterales</taxon>
        <taxon>Paracoccaceae</taxon>
        <taxon>Cereibacter</taxon>
    </lineage>
</organism>
<dbReference type="GO" id="GO:0000270">
    <property type="term" value="P:peptidoglycan metabolic process"/>
    <property type="evidence" value="ECO:0007669"/>
    <property type="project" value="TreeGrafter"/>
</dbReference>
<dbReference type="EMBL" id="QAOT01000024">
    <property type="protein sequence ID" value="PTR12537.1"/>
    <property type="molecule type" value="Genomic_DNA"/>
</dbReference>
<sequence length="263" mass="28765">MSYSHPRVGYRLTLSDKLIGALLRPDIWILVVLAVIVLALMMKRRRLALWTGSVTLALLVALAVLPFGNLLLQPIERTYPARPQPDRVDGIIVLVGSGNVRSSAYWGQMQLNEGGDRFTAALALARNFPQARVLFAGGSGALRDLSGAATSEAEMAEQCFRDPGITPERLLLEARSRNTAENARLSLALAAPAPGETWVLVTSAFHMPRAMRSFETAGWPGLVPWPVDYRTSSFTDGIGWNLTRNLAAIREQIGQLAYRLSGR</sequence>
<keyword evidence="1" id="KW-0812">Transmembrane</keyword>
<dbReference type="PANTHER" id="PTHR30336:SF4">
    <property type="entry name" value="ENVELOPE BIOGENESIS FACTOR ELYC"/>
    <property type="match status" value="1"/>
</dbReference>
<keyword evidence="1" id="KW-0472">Membrane</keyword>
<gene>
    <name evidence="3" type="ORF">C8J28_12437</name>
</gene>
<comment type="caution">
    <text evidence="3">The sequence shown here is derived from an EMBL/GenBank/DDBJ whole genome shotgun (WGS) entry which is preliminary data.</text>
</comment>
<proteinExistence type="predicted"/>
<dbReference type="Proteomes" id="UP000244060">
    <property type="component" value="Unassembled WGS sequence"/>
</dbReference>